<proteinExistence type="predicted"/>
<name>A0A1N7J610_9BACL</name>
<reference evidence="2" key="1">
    <citation type="submission" date="2017-01" db="EMBL/GenBank/DDBJ databases">
        <authorList>
            <person name="Varghese N."/>
            <person name="Submissions S."/>
        </authorList>
    </citation>
    <scope>NUCLEOTIDE SEQUENCE [LARGE SCALE GENOMIC DNA]</scope>
    <source>
        <strain evidence="2">DSM 45196</strain>
    </source>
</reference>
<protein>
    <submittedName>
        <fullName evidence="1">Uncharacterized protein</fullName>
    </submittedName>
</protein>
<accession>A0A1N7J610</accession>
<dbReference type="RefSeq" id="WP_009709139.1">
    <property type="nucleotide sequence ID" value="NZ_CP048103.1"/>
</dbReference>
<dbReference type="Proteomes" id="UP000186795">
    <property type="component" value="Unassembled WGS sequence"/>
</dbReference>
<gene>
    <name evidence="1" type="ORF">SAMN05421790_101759</name>
</gene>
<evidence type="ECO:0000313" key="2">
    <source>
        <dbReference type="Proteomes" id="UP000186795"/>
    </source>
</evidence>
<dbReference type="AlphaFoldDB" id="A0A1N7J610"/>
<organism evidence="1 2">
    <name type="scientific">Kroppenstedtia eburnea</name>
    <dbReference type="NCBI Taxonomy" id="714067"/>
    <lineage>
        <taxon>Bacteria</taxon>
        <taxon>Bacillati</taxon>
        <taxon>Bacillota</taxon>
        <taxon>Bacilli</taxon>
        <taxon>Bacillales</taxon>
        <taxon>Thermoactinomycetaceae</taxon>
        <taxon>Kroppenstedtia</taxon>
    </lineage>
</organism>
<dbReference type="EMBL" id="FTOD01000001">
    <property type="protein sequence ID" value="SIS44697.1"/>
    <property type="molecule type" value="Genomic_DNA"/>
</dbReference>
<dbReference type="OrthoDB" id="2692034at2"/>
<sequence length="102" mass="11895">MNLKEALLNWLQIQVVWEARPRDRAAEDTARFFYQILTEDHGVEQIRVEREKDGYRVAYRREGEEHHLCFDRLQVEQLLASIEAEPRYGGDIQPPGGPSTGE</sequence>
<keyword evidence="2" id="KW-1185">Reference proteome</keyword>
<evidence type="ECO:0000313" key="1">
    <source>
        <dbReference type="EMBL" id="SIS44697.1"/>
    </source>
</evidence>